<dbReference type="InterPro" id="IPR049445">
    <property type="entry name" value="TetR_SbtR-like_C"/>
</dbReference>
<comment type="caution">
    <text evidence="6">The sequence shown here is derived from an EMBL/GenBank/DDBJ whole genome shotgun (WGS) entry which is preliminary data.</text>
</comment>
<dbReference type="RefSeq" id="WP_044883203.1">
    <property type="nucleotide sequence ID" value="NZ_JYFN01000002.1"/>
</dbReference>
<organism evidence="6 7">
    <name type="scientific">Frankia torreyi</name>
    <dbReference type="NCBI Taxonomy" id="1856"/>
    <lineage>
        <taxon>Bacteria</taxon>
        <taxon>Bacillati</taxon>
        <taxon>Actinomycetota</taxon>
        <taxon>Actinomycetes</taxon>
        <taxon>Frankiales</taxon>
        <taxon>Frankiaceae</taxon>
        <taxon>Frankia</taxon>
    </lineage>
</organism>
<dbReference type="InterPro" id="IPR050109">
    <property type="entry name" value="HTH-type_TetR-like_transc_reg"/>
</dbReference>
<evidence type="ECO:0000313" key="7">
    <source>
        <dbReference type="Proteomes" id="UP000032545"/>
    </source>
</evidence>
<dbReference type="EMBL" id="JYFN01000002">
    <property type="protein sequence ID" value="KJE25315.1"/>
    <property type="molecule type" value="Genomic_DNA"/>
</dbReference>
<dbReference type="InterPro" id="IPR036271">
    <property type="entry name" value="Tet_transcr_reg_TetR-rel_C_sf"/>
</dbReference>
<dbReference type="Gene3D" id="1.10.357.10">
    <property type="entry name" value="Tetracycline Repressor, domain 2"/>
    <property type="match status" value="1"/>
</dbReference>
<proteinExistence type="predicted"/>
<evidence type="ECO:0000256" key="2">
    <source>
        <dbReference type="ARBA" id="ARBA00023125"/>
    </source>
</evidence>
<dbReference type="InterPro" id="IPR001647">
    <property type="entry name" value="HTH_TetR"/>
</dbReference>
<feature type="DNA-binding region" description="H-T-H motif" evidence="4">
    <location>
        <begin position="39"/>
        <end position="58"/>
    </location>
</feature>
<dbReference type="InterPro" id="IPR009057">
    <property type="entry name" value="Homeodomain-like_sf"/>
</dbReference>
<evidence type="ECO:0000256" key="3">
    <source>
        <dbReference type="ARBA" id="ARBA00023163"/>
    </source>
</evidence>
<feature type="domain" description="HTH tetR-type" evidence="5">
    <location>
        <begin position="17"/>
        <end position="76"/>
    </location>
</feature>
<evidence type="ECO:0000256" key="4">
    <source>
        <dbReference type="PROSITE-ProRule" id="PRU00335"/>
    </source>
</evidence>
<name>A0A0D8BMK4_9ACTN</name>
<dbReference type="Pfam" id="PF21597">
    <property type="entry name" value="TetR_C_43"/>
    <property type="match status" value="1"/>
</dbReference>
<keyword evidence="3" id="KW-0804">Transcription</keyword>
<keyword evidence="7" id="KW-1185">Reference proteome</keyword>
<dbReference type="PANTHER" id="PTHR30055:SF234">
    <property type="entry name" value="HTH-TYPE TRANSCRIPTIONAL REGULATOR BETI"/>
    <property type="match status" value="1"/>
</dbReference>
<dbReference type="PROSITE" id="PS50977">
    <property type="entry name" value="HTH_TETR_2"/>
    <property type="match status" value="1"/>
</dbReference>
<evidence type="ECO:0000256" key="1">
    <source>
        <dbReference type="ARBA" id="ARBA00023015"/>
    </source>
</evidence>
<gene>
    <name evidence="6" type="ORF">FF36_00448</name>
</gene>
<dbReference type="PANTHER" id="PTHR30055">
    <property type="entry name" value="HTH-TYPE TRANSCRIPTIONAL REGULATOR RUTR"/>
    <property type="match status" value="1"/>
</dbReference>
<dbReference type="GO" id="GO:0000976">
    <property type="term" value="F:transcription cis-regulatory region binding"/>
    <property type="evidence" value="ECO:0007669"/>
    <property type="project" value="TreeGrafter"/>
</dbReference>
<reference evidence="7" key="1">
    <citation type="submission" date="2015-02" db="EMBL/GenBank/DDBJ databases">
        <title>Draft Genome of Frankia sp. CpI1-S.</title>
        <authorList>
            <person name="Oshone R.T."/>
            <person name="Ngom M."/>
            <person name="Ghodhbane-Gtari F."/>
            <person name="Gtari M."/>
            <person name="Morris K."/>
            <person name="Thomas K."/>
            <person name="Sen A."/>
            <person name="Tisa L.S."/>
        </authorList>
    </citation>
    <scope>NUCLEOTIDE SEQUENCE [LARGE SCALE GENOMIC DNA]</scope>
    <source>
        <strain evidence="7">CpI1-S</strain>
    </source>
</reference>
<dbReference type="SUPFAM" id="SSF48498">
    <property type="entry name" value="Tetracyclin repressor-like, C-terminal domain"/>
    <property type="match status" value="1"/>
</dbReference>
<dbReference type="OrthoDB" id="3192968at2"/>
<dbReference type="PATRIC" id="fig|1502723.3.peg.495"/>
<protein>
    <submittedName>
        <fullName evidence="6">Transcriptional regulator, TetR family</fullName>
    </submittedName>
</protein>
<dbReference type="GO" id="GO:0003700">
    <property type="term" value="F:DNA-binding transcription factor activity"/>
    <property type="evidence" value="ECO:0007669"/>
    <property type="project" value="TreeGrafter"/>
</dbReference>
<dbReference type="SUPFAM" id="SSF46689">
    <property type="entry name" value="Homeodomain-like"/>
    <property type="match status" value="1"/>
</dbReference>
<keyword evidence="1" id="KW-0805">Transcription regulation</keyword>
<reference evidence="6 7" key="2">
    <citation type="journal article" date="2016" name="Genome Announc.">
        <title>Permanent Draft Genome Sequences for Two Variants of Frankia sp. Strain CpI1, the First Frankia Strain Isolated from Root Nodules of Comptonia peregrina.</title>
        <authorList>
            <person name="Oshone R."/>
            <person name="Hurst S.G.IV."/>
            <person name="Abebe-Akele F."/>
            <person name="Simpson S."/>
            <person name="Morris K."/>
            <person name="Thomas W.K."/>
            <person name="Tisa L.S."/>
        </authorList>
    </citation>
    <scope>NUCLEOTIDE SEQUENCE [LARGE SCALE GENOMIC DNA]</scope>
    <source>
        <strain evidence="7">CpI1-S</strain>
    </source>
</reference>
<dbReference type="Pfam" id="PF00440">
    <property type="entry name" value="TetR_N"/>
    <property type="match status" value="1"/>
</dbReference>
<sequence length="211" mass="22656">MTTGGSSPSKPLRADAERNRSAILAAAARLLAKNGLSVSLDDVAAEAGVGSATIYRRFSSRDELASDVLGQQMAEYVARTEAELARSQDDPWGALTSYTHFVVERQIADRAFAEVLSSPGLGTAALREDLDRTYRDLQAIVQNALDAKVVRPDMHCSDLLMLFRAVNGLIAADAETATAAWPRLVATFLAAWRSDGPPLPPVSAVWDRTEA</sequence>
<evidence type="ECO:0000259" key="5">
    <source>
        <dbReference type="PROSITE" id="PS50977"/>
    </source>
</evidence>
<evidence type="ECO:0000313" key="6">
    <source>
        <dbReference type="EMBL" id="KJE25315.1"/>
    </source>
</evidence>
<keyword evidence="2 4" id="KW-0238">DNA-binding</keyword>
<dbReference type="Proteomes" id="UP000032545">
    <property type="component" value="Unassembled WGS sequence"/>
</dbReference>
<dbReference type="PRINTS" id="PR00455">
    <property type="entry name" value="HTHTETR"/>
</dbReference>
<accession>A0A0D8BMK4</accession>
<dbReference type="AlphaFoldDB" id="A0A0D8BMK4"/>